<dbReference type="Pfam" id="PF00154">
    <property type="entry name" value="RecA_N"/>
    <property type="match status" value="1"/>
</dbReference>
<keyword evidence="5" id="KW-0233">DNA recombination</keyword>
<dbReference type="InterPro" id="IPR013765">
    <property type="entry name" value="DNA_recomb/repair_RecA"/>
</dbReference>
<evidence type="ECO:0000259" key="6">
    <source>
        <dbReference type="Pfam" id="PF00154"/>
    </source>
</evidence>
<dbReference type="PANTHER" id="PTHR45900:SF1">
    <property type="entry name" value="MITOCHONDRIAL DNA REPAIR PROTEIN RECA HOMOLOG-RELATED"/>
    <property type="match status" value="1"/>
</dbReference>
<evidence type="ECO:0000256" key="2">
    <source>
        <dbReference type="ARBA" id="ARBA00015553"/>
    </source>
</evidence>
<keyword evidence="8" id="KW-1185">Reference proteome</keyword>
<gene>
    <name evidence="7" type="ORF">J2Z49_001167</name>
</gene>
<proteinExistence type="inferred from homology"/>
<keyword evidence="4" id="KW-0067">ATP-binding</keyword>
<dbReference type="PANTHER" id="PTHR45900">
    <property type="entry name" value="RECA"/>
    <property type="match status" value="1"/>
</dbReference>
<comment type="similarity">
    <text evidence="1">Belongs to the RecA family.</text>
</comment>
<evidence type="ECO:0000256" key="3">
    <source>
        <dbReference type="ARBA" id="ARBA00022741"/>
    </source>
</evidence>
<dbReference type="Gene3D" id="3.40.50.300">
    <property type="entry name" value="P-loop containing nucleotide triphosphate hydrolases"/>
    <property type="match status" value="1"/>
</dbReference>
<dbReference type="EMBL" id="JAUSUX010000007">
    <property type="protein sequence ID" value="MDQ0286061.1"/>
    <property type="molecule type" value="Genomic_DNA"/>
</dbReference>
<keyword evidence="3" id="KW-0547">Nucleotide-binding</keyword>
<dbReference type="InterPro" id="IPR049428">
    <property type="entry name" value="RecA-like_N"/>
</dbReference>
<evidence type="ECO:0000313" key="7">
    <source>
        <dbReference type="EMBL" id="MDQ0286061.1"/>
    </source>
</evidence>
<sequence>MQVGLRARLISQAMRKVTAVVSKNRAVVIFINQLREKVVDNRFGLVPEVTPGGRALKFVQGNRGGLMVI</sequence>
<protein>
    <recommendedName>
        <fullName evidence="2">Protein RecA</fullName>
    </recommendedName>
</protein>
<feature type="domain" description="RecA-like N-terminal" evidence="6">
    <location>
        <begin position="2"/>
        <end position="60"/>
    </location>
</feature>
<name>A0ABU0B025_9FIRM</name>
<evidence type="ECO:0000256" key="4">
    <source>
        <dbReference type="ARBA" id="ARBA00022840"/>
    </source>
</evidence>
<dbReference type="InterPro" id="IPR027417">
    <property type="entry name" value="P-loop_NTPase"/>
</dbReference>
<organism evidence="7 8">
    <name type="scientific">Desulfofundulus luciae</name>
    <dbReference type="NCBI Taxonomy" id="74702"/>
    <lineage>
        <taxon>Bacteria</taxon>
        <taxon>Bacillati</taxon>
        <taxon>Bacillota</taxon>
        <taxon>Clostridia</taxon>
        <taxon>Eubacteriales</taxon>
        <taxon>Peptococcaceae</taxon>
        <taxon>Desulfofundulus</taxon>
    </lineage>
</organism>
<dbReference type="Proteomes" id="UP001225644">
    <property type="component" value="Unassembled WGS sequence"/>
</dbReference>
<evidence type="ECO:0000256" key="1">
    <source>
        <dbReference type="ARBA" id="ARBA00009391"/>
    </source>
</evidence>
<evidence type="ECO:0000256" key="5">
    <source>
        <dbReference type="ARBA" id="ARBA00023172"/>
    </source>
</evidence>
<reference evidence="7 8" key="1">
    <citation type="submission" date="2023-07" db="EMBL/GenBank/DDBJ databases">
        <title>Genomic Encyclopedia of Type Strains, Phase IV (KMG-IV): sequencing the most valuable type-strain genomes for metagenomic binning, comparative biology and taxonomic classification.</title>
        <authorList>
            <person name="Goeker M."/>
        </authorList>
    </citation>
    <scope>NUCLEOTIDE SEQUENCE [LARGE SCALE GENOMIC DNA]</scope>
    <source>
        <strain evidence="7 8">DSM 12396</strain>
    </source>
</reference>
<comment type="caution">
    <text evidence="7">The sequence shown here is derived from an EMBL/GenBank/DDBJ whole genome shotgun (WGS) entry which is preliminary data.</text>
</comment>
<dbReference type="PRINTS" id="PR00142">
    <property type="entry name" value="RECA"/>
</dbReference>
<evidence type="ECO:0000313" key="8">
    <source>
        <dbReference type="Proteomes" id="UP001225644"/>
    </source>
</evidence>
<accession>A0ABU0B025</accession>